<organism evidence="5 6">
    <name type="scientific">Vanrija pseudolonga</name>
    <dbReference type="NCBI Taxonomy" id="143232"/>
    <lineage>
        <taxon>Eukaryota</taxon>
        <taxon>Fungi</taxon>
        <taxon>Dikarya</taxon>
        <taxon>Basidiomycota</taxon>
        <taxon>Agaricomycotina</taxon>
        <taxon>Tremellomycetes</taxon>
        <taxon>Trichosporonales</taxon>
        <taxon>Trichosporonaceae</taxon>
        <taxon>Vanrija</taxon>
    </lineage>
</organism>
<comment type="similarity">
    <text evidence="4">Belongs to the class I-like SAM-binding methyltransferase superfamily. Cation-dependent O-methyltransferase family.</text>
</comment>
<dbReference type="Proteomes" id="UP000827549">
    <property type="component" value="Chromosome 1"/>
</dbReference>
<keyword evidence="1" id="KW-0489">Methyltransferase</keyword>
<proteinExistence type="inferred from homology"/>
<dbReference type="PANTHER" id="PTHR43167:SF1">
    <property type="entry name" value="PUTATIVE (AFU_ORTHOLOGUE AFUA_6G01830)-RELATED"/>
    <property type="match status" value="1"/>
</dbReference>
<keyword evidence="3" id="KW-0949">S-adenosyl-L-methionine</keyword>
<name>A0AAF0Y6F3_9TREE</name>
<dbReference type="Pfam" id="PF13578">
    <property type="entry name" value="Methyltransf_24"/>
    <property type="match status" value="1"/>
</dbReference>
<dbReference type="GO" id="GO:0008171">
    <property type="term" value="F:O-methyltransferase activity"/>
    <property type="evidence" value="ECO:0007669"/>
    <property type="project" value="InterPro"/>
</dbReference>
<dbReference type="InterPro" id="IPR029063">
    <property type="entry name" value="SAM-dependent_MTases_sf"/>
</dbReference>
<dbReference type="PROSITE" id="PS51682">
    <property type="entry name" value="SAM_OMT_I"/>
    <property type="match status" value="1"/>
</dbReference>
<dbReference type="Gene3D" id="3.40.50.150">
    <property type="entry name" value="Vaccinia Virus protein VP39"/>
    <property type="match status" value="1"/>
</dbReference>
<keyword evidence="6" id="KW-1185">Reference proteome</keyword>
<dbReference type="AlphaFoldDB" id="A0AAF0Y6F3"/>
<dbReference type="InterPro" id="IPR002935">
    <property type="entry name" value="SAM_O-MeTrfase"/>
</dbReference>
<sequence length="232" mass="24935">MSIPNDAQHPSPLAHAPAATRALLARLHEQSLAQESGFDLRAVPSEQFKAAVSDKFIALDEDKCQFVYQLLRASGARRIVEAGTSYGVSTIYLALAASENAAALGGQPLVVGTEHEEAKADQARAYWAESGTDAVKAIDLRVGDLRETLKTGLGDIDFLLLDIWTPMALPALKLVQPHLRPGAVIVADNPITSAKGYTELFDYVRAPGSGFSSINVPYSNGLEMIVYYPPNK</sequence>
<evidence type="ECO:0000256" key="1">
    <source>
        <dbReference type="ARBA" id="ARBA00022603"/>
    </source>
</evidence>
<dbReference type="SUPFAM" id="SSF53335">
    <property type="entry name" value="S-adenosyl-L-methionine-dependent methyltransferases"/>
    <property type="match status" value="1"/>
</dbReference>
<dbReference type="RefSeq" id="XP_062623665.1">
    <property type="nucleotide sequence ID" value="XM_062767681.1"/>
</dbReference>
<keyword evidence="2" id="KW-0808">Transferase</keyword>
<accession>A0AAF0Y6F3</accession>
<evidence type="ECO:0000313" key="6">
    <source>
        <dbReference type="Proteomes" id="UP000827549"/>
    </source>
</evidence>
<dbReference type="GeneID" id="87804459"/>
<evidence type="ECO:0000256" key="2">
    <source>
        <dbReference type="ARBA" id="ARBA00022679"/>
    </source>
</evidence>
<gene>
    <name evidence="5" type="primary">mdmC</name>
    <name evidence="5" type="ORF">LOC62_01G001202</name>
</gene>
<dbReference type="GO" id="GO:0032259">
    <property type="term" value="P:methylation"/>
    <property type="evidence" value="ECO:0007669"/>
    <property type="project" value="UniProtKB-KW"/>
</dbReference>
<evidence type="ECO:0000256" key="4">
    <source>
        <dbReference type="ARBA" id="ARBA00023453"/>
    </source>
</evidence>
<dbReference type="PANTHER" id="PTHR43167">
    <property type="entry name" value="PUTATIVE (AFU_ORTHOLOGUE AFUA_6G01830)-RELATED"/>
    <property type="match status" value="1"/>
</dbReference>
<dbReference type="EMBL" id="CP086714">
    <property type="protein sequence ID" value="WOO77633.1"/>
    <property type="molecule type" value="Genomic_DNA"/>
</dbReference>
<protein>
    <submittedName>
        <fullName evidence="5">O-methyltransferase MdmC</fullName>
    </submittedName>
</protein>
<reference evidence="5" key="1">
    <citation type="submission" date="2023-10" db="EMBL/GenBank/DDBJ databases">
        <authorList>
            <person name="Noh H."/>
        </authorList>
    </citation>
    <scope>NUCLEOTIDE SEQUENCE</scope>
    <source>
        <strain evidence="5">DUCC4014</strain>
    </source>
</reference>
<evidence type="ECO:0000313" key="5">
    <source>
        <dbReference type="EMBL" id="WOO77633.1"/>
    </source>
</evidence>
<evidence type="ECO:0000256" key="3">
    <source>
        <dbReference type="ARBA" id="ARBA00022691"/>
    </source>
</evidence>